<comment type="caution">
    <text evidence="3">The sequence shown here is derived from an EMBL/GenBank/DDBJ whole genome shotgun (WGS) entry which is preliminary data.</text>
</comment>
<feature type="domain" description="Endonuclease/exonuclease/phosphatase" evidence="2">
    <location>
        <begin position="1"/>
        <end position="238"/>
    </location>
</feature>
<dbReference type="PANTHER" id="PTHR14859">
    <property type="entry name" value="CALCOFLUOR WHITE HYPERSENSITIVE PROTEIN PRECURSOR"/>
    <property type="match status" value="1"/>
</dbReference>
<dbReference type="Proteomes" id="UP001165283">
    <property type="component" value="Unassembled WGS sequence"/>
</dbReference>
<organism evidence="3 4">
    <name type="scientific">Pseudonocardia humida</name>
    <dbReference type="NCBI Taxonomy" id="2800819"/>
    <lineage>
        <taxon>Bacteria</taxon>
        <taxon>Bacillati</taxon>
        <taxon>Actinomycetota</taxon>
        <taxon>Actinomycetes</taxon>
        <taxon>Pseudonocardiales</taxon>
        <taxon>Pseudonocardiaceae</taxon>
        <taxon>Pseudonocardia</taxon>
    </lineage>
</organism>
<keyword evidence="3" id="KW-0255">Endonuclease</keyword>
<sequence length="247" mass="26624">MTWNVRTNTFDAPDWAPVVAERAPDVVAFQEICAGDAEDLVGLLRAEHGLDYELVPGPAREALYETCRSTAAGPVVFGQAVLSRVPLKDPVNTLLPDGGGLDEPRAFLAVTLDVPGAPIRLLTTHITIGPERGDSEEKGRRRLALQAEQVDAVTRAAAAAGDRVVVLGDLNMGPDDPRLDGLQRAGLRDVDEGRNSPTSDNRVEEPGSPARNKIDYLFVKGLERVGDPQTFWVPSSDHRPLVATLRP</sequence>
<dbReference type="InterPro" id="IPR036691">
    <property type="entry name" value="Endo/exonu/phosph_ase_sf"/>
</dbReference>
<accession>A0ABT1A2Z5</accession>
<gene>
    <name evidence="3" type="ORF">KDL28_19870</name>
</gene>
<proteinExistence type="predicted"/>
<dbReference type="InterPro" id="IPR005135">
    <property type="entry name" value="Endo/exonuclease/phosphatase"/>
</dbReference>
<dbReference type="EMBL" id="JAGSOV010000041">
    <property type="protein sequence ID" value="MCO1657318.1"/>
    <property type="molecule type" value="Genomic_DNA"/>
</dbReference>
<evidence type="ECO:0000259" key="2">
    <source>
        <dbReference type="Pfam" id="PF03372"/>
    </source>
</evidence>
<protein>
    <submittedName>
        <fullName evidence="3">Endonuclease/exonuclease/phosphatase family protein</fullName>
    </submittedName>
</protein>
<reference evidence="3" key="1">
    <citation type="submission" date="2021-04" db="EMBL/GenBank/DDBJ databases">
        <title>Pseudonocardia sp. nov., isolated from sandy soil of mangrove forest.</title>
        <authorList>
            <person name="Zan Z."/>
            <person name="Huang R."/>
            <person name="Liu W."/>
        </authorList>
    </citation>
    <scope>NUCLEOTIDE SEQUENCE</scope>
    <source>
        <strain evidence="3">S2-4</strain>
    </source>
</reference>
<feature type="region of interest" description="Disordered" evidence="1">
    <location>
        <begin position="171"/>
        <end position="210"/>
    </location>
</feature>
<evidence type="ECO:0000313" key="4">
    <source>
        <dbReference type="Proteomes" id="UP001165283"/>
    </source>
</evidence>
<dbReference type="InterPro" id="IPR051916">
    <property type="entry name" value="GPI-anchor_lipid_remodeler"/>
</dbReference>
<keyword evidence="4" id="KW-1185">Reference proteome</keyword>
<dbReference type="SUPFAM" id="SSF56219">
    <property type="entry name" value="DNase I-like"/>
    <property type="match status" value="1"/>
</dbReference>
<feature type="compositionally biased region" description="Basic and acidic residues" evidence="1">
    <location>
        <begin position="175"/>
        <end position="194"/>
    </location>
</feature>
<dbReference type="PANTHER" id="PTHR14859:SF15">
    <property type="entry name" value="ENDONUCLEASE_EXONUCLEASE_PHOSPHATASE DOMAIN-CONTAINING PROTEIN"/>
    <property type="match status" value="1"/>
</dbReference>
<evidence type="ECO:0000313" key="3">
    <source>
        <dbReference type="EMBL" id="MCO1657318.1"/>
    </source>
</evidence>
<keyword evidence="3" id="KW-0540">Nuclease</keyword>
<dbReference type="Gene3D" id="3.60.10.10">
    <property type="entry name" value="Endonuclease/exonuclease/phosphatase"/>
    <property type="match status" value="1"/>
</dbReference>
<keyword evidence="3" id="KW-0378">Hydrolase</keyword>
<dbReference type="Pfam" id="PF03372">
    <property type="entry name" value="Exo_endo_phos"/>
    <property type="match status" value="1"/>
</dbReference>
<evidence type="ECO:0000256" key="1">
    <source>
        <dbReference type="SAM" id="MobiDB-lite"/>
    </source>
</evidence>
<dbReference type="GO" id="GO:0004519">
    <property type="term" value="F:endonuclease activity"/>
    <property type="evidence" value="ECO:0007669"/>
    <property type="project" value="UniProtKB-KW"/>
</dbReference>
<name>A0ABT1A2Z5_9PSEU</name>
<dbReference type="RefSeq" id="WP_252440904.1">
    <property type="nucleotide sequence ID" value="NZ_JAGSOV010000041.1"/>
</dbReference>